<dbReference type="EMBL" id="SNYR01000003">
    <property type="protein sequence ID" value="TDQ62123.1"/>
    <property type="molecule type" value="Genomic_DNA"/>
</dbReference>
<organism evidence="4 5">
    <name type="scientific">Maritalea mobilis</name>
    <dbReference type="NCBI Taxonomy" id="483324"/>
    <lineage>
        <taxon>Bacteria</taxon>
        <taxon>Pseudomonadati</taxon>
        <taxon>Pseudomonadota</taxon>
        <taxon>Alphaproteobacteria</taxon>
        <taxon>Hyphomicrobiales</taxon>
        <taxon>Devosiaceae</taxon>
        <taxon>Maritalea</taxon>
    </lineage>
</organism>
<feature type="transmembrane region" description="Helical" evidence="1">
    <location>
        <begin position="77"/>
        <end position="97"/>
    </location>
</feature>
<feature type="domain" description="Inner membrane protein YqiJ OB-fold" evidence="2">
    <location>
        <begin position="149"/>
        <end position="212"/>
    </location>
</feature>
<keyword evidence="1" id="KW-1133">Transmembrane helix</keyword>
<dbReference type="InterPro" id="IPR010840">
    <property type="entry name" value="YqiJ_OB"/>
</dbReference>
<comment type="caution">
    <text evidence="4">The sequence shown here is derived from an EMBL/GenBank/DDBJ whole genome shotgun (WGS) entry which is preliminary data.</text>
</comment>
<keyword evidence="1" id="KW-0472">Membrane</keyword>
<dbReference type="OrthoDB" id="5421421at2"/>
<evidence type="ECO:0000259" key="3">
    <source>
        <dbReference type="Pfam" id="PF21001"/>
    </source>
</evidence>
<sequence>MFEFIFSAANVPFGVALAIVFFIALLEGVGALFGAGLSQFVDSMLPDMDLNVDIEGPDVSSPGIFAEFLSWLRFGQVPFIILLIVILTLFGLTGFALQGLAADFVGAPLPAWLAAPIAGLASLPLIRGCTGILQRILPREETDAVARSELVGQHGVITLGRAEAGSPAQARIRDALGNSHYVMVEPHEGETALEQGDQITLLRQNETRFVAMKNQTDIS</sequence>
<accession>A0A4R6VHQ6</accession>
<dbReference type="AlphaFoldDB" id="A0A4R6VHQ6"/>
<evidence type="ECO:0000259" key="2">
    <source>
        <dbReference type="Pfam" id="PF07290"/>
    </source>
</evidence>
<gene>
    <name evidence="4" type="ORF">ATL17_3229</name>
</gene>
<reference evidence="4 5" key="1">
    <citation type="submission" date="2019-03" db="EMBL/GenBank/DDBJ databases">
        <title>Genomic Encyclopedia of Type Strains, Phase III (KMG-III): the genomes of soil and plant-associated and newly described type strains.</title>
        <authorList>
            <person name="Whitman W."/>
        </authorList>
    </citation>
    <scope>NUCLEOTIDE SEQUENCE [LARGE SCALE GENOMIC DNA]</scope>
    <source>
        <strain evidence="4 5">CGMCC 1.7002</strain>
    </source>
</reference>
<dbReference type="RefSeq" id="WP_133573791.1">
    <property type="nucleotide sequence ID" value="NZ_SNYR01000003.1"/>
</dbReference>
<keyword evidence="1" id="KW-0812">Transmembrane</keyword>
<evidence type="ECO:0000256" key="1">
    <source>
        <dbReference type="SAM" id="Phobius"/>
    </source>
</evidence>
<dbReference type="InterPro" id="IPR048376">
    <property type="entry name" value="YqiJ_N"/>
</dbReference>
<feature type="transmembrane region" description="Helical" evidence="1">
    <location>
        <begin position="12"/>
        <end position="35"/>
    </location>
</feature>
<feature type="domain" description="Inner membrane protein YqiJ N-terminal" evidence="3">
    <location>
        <begin position="10"/>
        <end position="127"/>
    </location>
</feature>
<proteinExistence type="predicted"/>
<name>A0A4R6VHQ6_9HYPH</name>
<dbReference type="Proteomes" id="UP000295391">
    <property type="component" value="Unassembled WGS sequence"/>
</dbReference>
<protein>
    <submittedName>
        <fullName evidence="4">Uncharacterized protein DUF1449</fullName>
    </submittedName>
</protein>
<feature type="transmembrane region" description="Helical" evidence="1">
    <location>
        <begin position="109"/>
        <end position="126"/>
    </location>
</feature>
<keyword evidence="5" id="KW-1185">Reference proteome</keyword>
<evidence type="ECO:0000313" key="5">
    <source>
        <dbReference type="Proteomes" id="UP000295391"/>
    </source>
</evidence>
<dbReference type="Pfam" id="PF07290">
    <property type="entry name" value="YqiJ_OB"/>
    <property type="match status" value="1"/>
</dbReference>
<evidence type="ECO:0000313" key="4">
    <source>
        <dbReference type="EMBL" id="TDQ62123.1"/>
    </source>
</evidence>
<dbReference type="Pfam" id="PF21001">
    <property type="entry name" value="YqiJ_N"/>
    <property type="match status" value="1"/>
</dbReference>